<evidence type="ECO:0000313" key="2">
    <source>
        <dbReference type="EMBL" id="KAF5381944.1"/>
    </source>
</evidence>
<keyword evidence="3" id="KW-1185">Reference proteome</keyword>
<dbReference type="PANTHER" id="PTHR43544">
    <property type="entry name" value="SHORT-CHAIN DEHYDROGENASE/REDUCTASE"/>
    <property type="match status" value="1"/>
</dbReference>
<dbReference type="Gene3D" id="3.40.50.720">
    <property type="entry name" value="NAD(P)-binding Rossmann-like Domain"/>
    <property type="match status" value="1"/>
</dbReference>
<evidence type="ECO:0000256" key="1">
    <source>
        <dbReference type="ARBA" id="ARBA00006484"/>
    </source>
</evidence>
<dbReference type="Proteomes" id="UP000565441">
    <property type="component" value="Unassembled WGS sequence"/>
</dbReference>
<dbReference type="GO" id="GO:0005737">
    <property type="term" value="C:cytoplasm"/>
    <property type="evidence" value="ECO:0007669"/>
    <property type="project" value="TreeGrafter"/>
</dbReference>
<comment type="similarity">
    <text evidence="1">Belongs to the short-chain dehydrogenases/reductases (SDR) family.</text>
</comment>
<comment type="caution">
    <text evidence="2">The sequence shown here is derived from an EMBL/GenBank/DDBJ whole genome shotgun (WGS) entry which is preliminary data.</text>
</comment>
<dbReference type="SUPFAM" id="SSF51735">
    <property type="entry name" value="NAD(P)-binding Rossmann-fold domains"/>
    <property type="match status" value="1"/>
</dbReference>
<dbReference type="InterPro" id="IPR036291">
    <property type="entry name" value="NAD(P)-bd_dom_sf"/>
</dbReference>
<name>A0A8H5HEN4_9AGAR</name>
<protein>
    <recommendedName>
        <fullName evidence="4">NAD(P)-binding protein</fullName>
    </recommendedName>
</protein>
<evidence type="ECO:0008006" key="4">
    <source>
        <dbReference type="Google" id="ProtNLM"/>
    </source>
</evidence>
<dbReference type="InterPro" id="IPR002347">
    <property type="entry name" value="SDR_fam"/>
</dbReference>
<dbReference type="GO" id="GO:0016491">
    <property type="term" value="F:oxidoreductase activity"/>
    <property type="evidence" value="ECO:0007669"/>
    <property type="project" value="TreeGrafter"/>
</dbReference>
<dbReference type="PRINTS" id="PR00081">
    <property type="entry name" value="GDHRDH"/>
</dbReference>
<dbReference type="InterPro" id="IPR051468">
    <property type="entry name" value="Fungal_SecMetab_SDRs"/>
</dbReference>
<reference evidence="2 3" key="1">
    <citation type="journal article" date="2020" name="ISME J.">
        <title>Uncovering the hidden diversity of litter-decomposition mechanisms in mushroom-forming fungi.</title>
        <authorList>
            <person name="Floudas D."/>
            <person name="Bentzer J."/>
            <person name="Ahren D."/>
            <person name="Johansson T."/>
            <person name="Persson P."/>
            <person name="Tunlid A."/>
        </authorList>
    </citation>
    <scope>NUCLEOTIDE SEQUENCE [LARGE SCALE GENOMIC DNA]</scope>
    <source>
        <strain evidence="2 3">CBS 661.87</strain>
    </source>
</reference>
<sequence length="270" mass="29547">MLSYAITGASRGLGLEFAVALLDAGHTVIAIVRNKKSVSKRLTSIIEAQKYANLHVLEADLEDQSSLERAATETALITGGTLDVLINNAAYQELQDWFMGFTDFANDEILVQKMNKSFSTNVLGLILTTNAFLPLLRKGTAKKVMSLCSVLAMSDVTYETKFTDHAVYSVTKSMLDMVNVKFALALKEEGFTFLGISPGVVWTAEEKPTPEIIAHVEERAGSYKILYPEWEGPFGLTAAKSVAMMLKVLDSLGPEDSGKVLSHFGNKKWL</sequence>
<dbReference type="Pfam" id="PF00106">
    <property type="entry name" value="adh_short"/>
    <property type="match status" value="1"/>
</dbReference>
<accession>A0A8H5HEN4</accession>
<dbReference type="AlphaFoldDB" id="A0A8H5HEN4"/>
<organism evidence="2 3">
    <name type="scientific">Tricholomella constricta</name>
    <dbReference type="NCBI Taxonomy" id="117010"/>
    <lineage>
        <taxon>Eukaryota</taxon>
        <taxon>Fungi</taxon>
        <taxon>Dikarya</taxon>
        <taxon>Basidiomycota</taxon>
        <taxon>Agaricomycotina</taxon>
        <taxon>Agaricomycetes</taxon>
        <taxon>Agaricomycetidae</taxon>
        <taxon>Agaricales</taxon>
        <taxon>Tricholomatineae</taxon>
        <taxon>Lyophyllaceae</taxon>
        <taxon>Tricholomella</taxon>
    </lineage>
</organism>
<dbReference type="PANTHER" id="PTHR43544:SF15">
    <property type="entry name" value="CHAIN DEHYDROGENASE (ATSC), PUTATIVE (AFU_ORTHOLOGUE AFUA_3G00180)-RELATED"/>
    <property type="match status" value="1"/>
</dbReference>
<evidence type="ECO:0000313" key="3">
    <source>
        <dbReference type="Proteomes" id="UP000565441"/>
    </source>
</evidence>
<dbReference type="EMBL" id="JAACJP010000009">
    <property type="protein sequence ID" value="KAF5381944.1"/>
    <property type="molecule type" value="Genomic_DNA"/>
</dbReference>
<gene>
    <name evidence="2" type="ORF">D9615_004341</name>
</gene>
<dbReference type="OrthoDB" id="9876299at2759"/>
<proteinExistence type="inferred from homology"/>